<evidence type="ECO:0000313" key="10">
    <source>
        <dbReference type="Proteomes" id="UP000803884"/>
    </source>
</evidence>
<accession>A0AB34L9H7</accession>
<dbReference type="InterPro" id="IPR052337">
    <property type="entry name" value="SAT4-like"/>
</dbReference>
<evidence type="ECO:0000256" key="3">
    <source>
        <dbReference type="ARBA" id="ARBA00022989"/>
    </source>
</evidence>
<dbReference type="Proteomes" id="UP000803884">
    <property type="component" value="Unassembled WGS sequence"/>
</dbReference>
<dbReference type="InterPro" id="IPR049326">
    <property type="entry name" value="Rhodopsin_dom_fungi"/>
</dbReference>
<feature type="region of interest" description="Disordered" evidence="6">
    <location>
        <begin position="290"/>
        <end position="312"/>
    </location>
</feature>
<evidence type="ECO:0000256" key="4">
    <source>
        <dbReference type="ARBA" id="ARBA00023136"/>
    </source>
</evidence>
<keyword evidence="4 7" id="KW-0472">Membrane</keyword>
<organism evidence="9 10">
    <name type="scientific">Cladosporium halotolerans</name>
    <dbReference type="NCBI Taxonomy" id="1052096"/>
    <lineage>
        <taxon>Eukaryota</taxon>
        <taxon>Fungi</taxon>
        <taxon>Dikarya</taxon>
        <taxon>Ascomycota</taxon>
        <taxon>Pezizomycotina</taxon>
        <taxon>Dothideomycetes</taxon>
        <taxon>Dothideomycetidae</taxon>
        <taxon>Cladosporiales</taxon>
        <taxon>Cladosporiaceae</taxon>
        <taxon>Cladosporium</taxon>
    </lineage>
</organism>
<dbReference type="GO" id="GO:0016020">
    <property type="term" value="C:membrane"/>
    <property type="evidence" value="ECO:0007669"/>
    <property type="project" value="UniProtKB-SubCell"/>
</dbReference>
<protein>
    <recommendedName>
        <fullName evidence="8">Rhodopsin domain-containing protein</fullName>
    </recommendedName>
</protein>
<comment type="subcellular location">
    <subcellularLocation>
        <location evidence="1">Membrane</location>
        <topology evidence="1">Multi-pass membrane protein</topology>
    </subcellularLocation>
</comment>
<evidence type="ECO:0000256" key="1">
    <source>
        <dbReference type="ARBA" id="ARBA00004141"/>
    </source>
</evidence>
<evidence type="ECO:0000256" key="6">
    <source>
        <dbReference type="SAM" id="MobiDB-lite"/>
    </source>
</evidence>
<evidence type="ECO:0000256" key="7">
    <source>
        <dbReference type="SAM" id="Phobius"/>
    </source>
</evidence>
<dbReference type="Pfam" id="PF20684">
    <property type="entry name" value="Fung_rhodopsin"/>
    <property type="match status" value="1"/>
</dbReference>
<proteinExistence type="inferred from homology"/>
<feature type="domain" description="Rhodopsin" evidence="8">
    <location>
        <begin position="38"/>
        <end position="272"/>
    </location>
</feature>
<feature type="transmembrane region" description="Helical" evidence="7">
    <location>
        <begin position="215"/>
        <end position="236"/>
    </location>
</feature>
<comment type="similarity">
    <text evidence="5">Belongs to the SAT4 family.</text>
</comment>
<keyword evidence="2 7" id="KW-0812">Transmembrane</keyword>
<feature type="transmembrane region" description="Helical" evidence="7">
    <location>
        <begin position="256"/>
        <end position="276"/>
    </location>
</feature>
<feature type="transmembrane region" description="Helical" evidence="7">
    <location>
        <begin position="54"/>
        <end position="74"/>
    </location>
</feature>
<dbReference type="AlphaFoldDB" id="A0AB34L9H7"/>
<evidence type="ECO:0000256" key="2">
    <source>
        <dbReference type="ARBA" id="ARBA00022692"/>
    </source>
</evidence>
<feature type="region of interest" description="Disordered" evidence="6">
    <location>
        <begin position="325"/>
        <end position="351"/>
    </location>
</feature>
<feature type="transmembrane region" description="Helical" evidence="7">
    <location>
        <begin position="20"/>
        <end position="42"/>
    </location>
</feature>
<keyword evidence="10" id="KW-1185">Reference proteome</keyword>
<evidence type="ECO:0000256" key="5">
    <source>
        <dbReference type="ARBA" id="ARBA00038359"/>
    </source>
</evidence>
<keyword evidence="3 7" id="KW-1133">Transmembrane helix</keyword>
<name>A0AB34L9H7_9PEZI</name>
<feature type="transmembrane region" description="Helical" evidence="7">
    <location>
        <begin position="133"/>
        <end position="154"/>
    </location>
</feature>
<feature type="transmembrane region" description="Helical" evidence="7">
    <location>
        <begin position="174"/>
        <end position="194"/>
    </location>
</feature>
<dbReference type="GeneID" id="96001490"/>
<dbReference type="RefSeq" id="XP_069234381.1">
    <property type="nucleotide sequence ID" value="XM_069368652.1"/>
</dbReference>
<dbReference type="PANTHER" id="PTHR33048">
    <property type="entry name" value="PTH11-LIKE INTEGRAL MEMBRANE PROTEIN (AFU_ORTHOLOGUE AFUA_5G11245)"/>
    <property type="match status" value="1"/>
</dbReference>
<evidence type="ECO:0000259" key="8">
    <source>
        <dbReference type="Pfam" id="PF20684"/>
    </source>
</evidence>
<reference evidence="9 10" key="1">
    <citation type="journal article" date="2020" name="Microbiol. Resour. Announc.">
        <title>Draft Genome Sequence of a Cladosporium Species Isolated from the Mesophotic Ascidian Didemnum maculosum.</title>
        <authorList>
            <person name="Gioti A."/>
            <person name="Siaperas R."/>
            <person name="Nikolaivits E."/>
            <person name="Le Goff G."/>
            <person name="Ouazzani J."/>
            <person name="Kotoulas G."/>
            <person name="Topakas E."/>
        </authorList>
    </citation>
    <scope>NUCLEOTIDE SEQUENCE [LARGE SCALE GENOMIC DNA]</scope>
    <source>
        <strain evidence="9 10">TM138-S3</strain>
    </source>
</reference>
<sequence length="390" mass="43243">MAESQLPGLPGFDPHNIQPWTVAVVVSMTVLSLVSVALRLISRRIKAQSLWWDDWMMIFCMGWNLVVVGFIFAMHSCGMGKHADLVDPADVVMMAKWLIVAEILYAWCLCFIKLSLLLMYYRIFRVPYFKKMALAIGGFVIIWAVTISFLFIFICVPVAKVWNPALPGRCINQVGTWIANAASTLLTDITILLMPLPQIWGLQLSKREKIGITAAFGLGSFVVFCSAYRTSVLFTYTATDPSYTLAPTVGWTEIEMAAGIISANLPTMLPALNVVLRRLGIRGDSRNGSNFFRSTKGDKSSGSRADILSETTGGKNVRESFHRLADESDSEYARAGAATPTESKLRPDAKGYQYTIKTTSRGDEDSSDEIPLHAIRVETDLKFERSVARN</sequence>
<feature type="transmembrane region" description="Helical" evidence="7">
    <location>
        <begin position="94"/>
        <end position="121"/>
    </location>
</feature>
<dbReference type="PANTHER" id="PTHR33048:SF151">
    <property type="entry name" value="INTEGRAL MEMBRANE PROTEIN"/>
    <property type="match status" value="1"/>
</dbReference>
<dbReference type="EMBL" id="JAAQHG020000001">
    <property type="protein sequence ID" value="KAL1591276.1"/>
    <property type="molecule type" value="Genomic_DNA"/>
</dbReference>
<evidence type="ECO:0000313" key="9">
    <source>
        <dbReference type="EMBL" id="KAL1591276.1"/>
    </source>
</evidence>
<gene>
    <name evidence="9" type="ORF">WHR41_00046</name>
</gene>
<comment type="caution">
    <text evidence="9">The sequence shown here is derived from an EMBL/GenBank/DDBJ whole genome shotgun (WGS) entry which is preliminary data.</text>
</comment>